<name>A0A378UDX8_BERDE</name>
<evidence type="ECO:0000256" key="11">
    <source>
        <dbReference type="HAMAP-Rule" id="MF_00042"/>
    </source>
</evidence>
<comment type="function">
    <text evidence="2 11">Endonuclease that specifically degrades the RNA of RNA-DNA hybrids.</text>
</comment>
<evidence type="ECO:0000256" key="2">
    <source>
        <dbReference type="ARBA" id="ARBA00004065"/>
    </source>
</evidence>
<keyword evidence="6 11" id="KW-0540">Nuclease</keyword>
<dbReference type="GO" id="GO:0004523">
    <property type="term" value="F:RNA-DNA hybrid ribonuclease activity"/>
    <property type="evidence" value="ECO:0007669"/>
    <property type="project" value="UniProtKB-UniRule"/>
</dbReference>
<dbReference type="GO" id="GO:0003676">
    <property type="term" value="F:nucleic acid binding"/>
    <property type="evidence" value="ECO:0007669"/>
    <property type="project" value="InterPro"/>
</dbReference>
<evidence type="ECO:0000256" key="4">
    <source>
        <dbReference type="ARBA" id="ARBA00011245"/>
    </source>
</evidence>
<dbReference type="HAMAP" id="MF_00042">
    <property type="entry name" value="RNase_H"/>
    <property type="match status" value="1"/>
</dbReference>
<dbReference type="PANTHER" id="PTHR10642:SF26">
    <property type="entry name" value="RIBONUCLEASE H1"/>
    <property type="match status" value="1"/>
</dbReference>
<evidence type="ECO:0000256" key="6">
    <source>
        <dbReference type="ARBA" id="ARBA00022722"/>
    </source>
</evidence>
<evidence type="ECO:0000256" key="10">
    <source>
        <dbReference type="ARBA" id="ARBA00022842"/>
    </source>
</evidence>
<dbReference type="InterPro" id="IPR012337">
    <property type="entry name" value="RNaseH-like_sf"/>
</dbReference>
<accession>A0A378UDX8</accession>
<dbReference type="NCBIfam" id="NF001236">
    <property type="entry name" value="PRK00203.1"/>
    <property type="match status" value="1"/>
</dbReference>
<dbReference type="AlphaFoldDB" id="A0A378UDX8"/>
<dbReference type="EC" id="3.1.26.4" evidence="5 11"/>
<reference evidence="13 14" key="1">
    <citation type="submission" date="2018-06" db="EMBL/GenBank/DDBJ databases">
        <authorList>
            <consortium name="Pathogen Informatics"/>
            <person name="Doyle S."/>
        </authorList>
    </citation>
    <scope>NUCLEOTIDE SEQUENCE [LARGE SCALE GENOMIC DNA]</scope>
    <source>
        <strain evidence="13 14">NCTC10295</strain>
    </source>
</reference>
<dbReference type="GO" id="GO:0043137">
    <property type="term" value="P:DNA replication, removal of RNA primer"/>
    <property type="evidence" value="ECO:0007669"/>
    <property type="project" value="TreeGrafter"/>
</dbReference>
<evidence type="ECO:0000256" key="5">
    <source>
        <dbReference type="ARBA" id="ARBA00012180"/>
    </source>
</evidence>
<feature type="binding site" evidence="11">
    <location>
        <position position="35"/>
    </location>
    <ligand>
        <name>Mg(2+)</name>
        <dbReference type="ChEBI" id="CHEBI:18420"/>
        <label>1</label>
    </ligand>
</feature>
<dbReference type="InterPro" id="IPR036397">
    <property type="entry name" value="RNaseH_sf"/>
</dbReference>
<comment type="similarity">
    <text evidence="3 11">Belongs to the RNase H family.</text>
</comment>
<dbReference type="Gene3D" id="3.30.420.10">
    <property type="entry name" value="Ribonuclease H-like superfamily/Ribonuclease H"/>
    <property type="match status" value="1"/>
</dbReference>
<dbReference type="PROSITE" id="PS50879">
    <property type="entry name" value="RNASE_H_1"/>
    <property type="match status" value="1"/>
</dbReference>
<comment type="catalytic activity">
    <reaction evidence="1 11">
        <text>Endonucleolytic cleavage to 5'-phosphomonoester.</text>
        <dbReference type="EC" id="3.1.26.4"/>
    </reaction>
</comment>
<keyword evidence="14" id="KW-1185">Reference proteome</keyword>
<dbReference type="InterPro" id="IPR050092">
    <property type="entry name" value="RNase_H"/>
</dbReference>
<dbReference type="FunFam" id="3.30.420.10:FF:000089">
    <property type="entry name" value="Ribonuclease H"/>
    <property type="match status" value="1"/>
</dbReference>
<proteinExistence type="inferred from homology"/>
<dbReference type="InterPro" id="IPR002156">
    <property type="entry name" value="RNaseH_domain"/>
</dbReference>
<feature type="domain" description="RNase H type-1" evidence="12">
    <location>
        <begin position="26"/>
        <end position="167"/>
    </location>
</feature>
<dbReference type="GO" id="GO:0005737">
    <property type="term" value="C:cytoplasm"/>
    <property type="evidence" value="ECO:0007669"/>
    <property type="project" value="UniProtKB-SubCell"/>
</dbReference>
<comment type="subunit">
    <text evidence="4 11">Monomer.</text>
</comment>
<dbReference type="PANTHER" id="PTHR10642">
    <property type="entry name" value="RIBONUCLEASE H1"/>
    <property type="match status" value="1"/>
</dbReference>
<evidence type="ECO:0000256" key="8">
    <source>
        <dbReference type="ARBA" id="ARBA00022759"/>
    </source>
</evidence>
<evidence type="ECO:0000259" key="12">
    <source>
        <dbReference type="PROSITE" id="PS50879"/>
    </source>
</evidence>
<dbReference type="Proteomes" id="UP000254651">
    <property type="component" value="Unassembled WGS sequence"/>
</dbReference>
<keyword evidence="9 11" id="KW-0378">Hydrolase</keyword>
<dbReference type="EMBL" id="UGQS01000001">
    <property type="protein sequence ID" value="STZ75614.1"/>
    <property type="molecule type" value="Genomic_DNA"/>
</dbReference>
<keyword evidence="8 11" id="KW-0255">Endonuclease</keyword>
<feature type="binding site" evidence="11">
    <location>
        <position position="35"/>
    </location>
    <ligand>
        <name>Mg(2+)</name>
        <dbReference type="ChEBI" id="CHEBI:18420"/>
        <label>2</label>
    </ligand>
</feature>
<dbReference type="InterPro" id="IPR022892">
    <property type="entry name" value="RNaseHI"/>
</dbReference>
<evidence type="ECO:0000256" key="9">
    <source>
        <dbReference type="ARBA" id="ARBA00022801"/>
    </source>
</evidence>
<evidence type="ECO:0000256" key="7">
    <source>
        <dbReference type="ARBA" id="ARBA00022723"/>
    </source>
</evidence>
<feature type="binding site" evidence="11">
    <location>
        <position position="95"/>
    </location>
    <ligand>
        <name>Mg(2+)</name>
        <dbReference type="ChEBI" id="CHEBI:18420"/>
        <label>1</label>
    </ligand>
</feature>
<organism evidence="13 14">
    <name type="scientific">Bergeriella denitrificans</name>
    <name type="common">Neisseria denitrificans</name>
    <dbReference type="NCBI Taxonomy" id="494"/>
    <lineage>
        <taxon>Bacteria</taxon>
        <taxon>Pseudomonadati</taxon>
        <taxon>Pseudomonadota</taxon>
        <taxon>Betaproteobacteria</taxon>
        <taxon>Neisseriales</taxon>
        <taxon>Neisseriaceae</taxon>
        <taxon>Bergeriella</taxon>
    </lineage>
</organism>
<gene>
    <name evidence="11 13" type="primary">rnhA</name>
    <name evidence="13" type="ORF">NCTC10295_00355</name>
</gene>
<comment type="cofactor">
    <cofactor evidence="11">
        <name>Mg(2+)</name>
        <dbReference type="ChEBI" id="CHEBI:18420"/>
    </cofactor>
    <text evidence="11">Binds 1 Mg(2+) ion per subunit. May bind a second metal ion at a regulatory site, or after substrate binding.</text>
</comment>
<dbReference type="Pfam" id="PF00075">
    <property type="entry name" value="RNase_H"/>
    <property type="match status" value="1"/>
</dbReference>
<feature type="binding site" evidence="11">
    <location>
        <position position="73"/>
    </location>
    <ligand>
        <name>Mg(2+)</name>
        <dbReference type="ChEBI" id="CHEBI:18420"/>
        <label>1</label>
    </ligand>
</feature>
<feature type="binding site" evidence="11">
    <location>
        <position position="159"/>
    </location>
    <ligand>
        <name>Mg(2+)</name>
        <dbReference type="ChEBI" id="CHEBI:18420"/>
        <label>2</label>
    </ligand>
</feature>
<keyword evidence="7 11" id="KW-0479">Metal-binding</keyword>
<dbReference type="GO" id="GO:0000287">
    <property type="term" value="F:magnesium ion binding"/>
    <property type="evidence" value="ECO:0007669"/>
    <property type="project" value="UniProtKB-UniRule"/>
</dbReference>
<evidence type="ECO:0000313" key="13">
    <source>
        <dbReference type="EMBL" id="STZ75614.1"/>
    </source>
</evidence>
<evidence type="ECO:0000256" key="3">
    <source>
        <dbReference type="ARBA" id="ARBA00005300"/>
    </source>
</evidence>
<sequence>MIILSECKFSDGLCYDGGRLNTERMMEKTVYLYTDGACKGNPGAGGWGVLMRYGEHEKELFGGEPDTTNNRMELTAVIEGLKSLKRRCAVEIYTDSQYVKNGMESWIHGWKKNGWKTAAKKPVKNDDLWRALDGLVASHDVRWRWVKGHAGHRENERADALANLGAERFGK</sequence>
<keyword evidence="10 11" id="KW-0460">Magnesium</keyword>
<evidence type="ECO:0000256" key="1">
    <source>
        <dbReference type="ARBA" id="ARBA00000077"/>
    </source>
</evidence>
<dbReference type="SUPFAM" id="SSF53098">
    <property type="entry name" value="Ribonuclease H-like"/>
    <property type="match status" value="1"/>
</dbReference>
<keyword evidence="11" id="KW-0963">Cytoplasm</keyword>
<protein>
    <recommendedName>
        <fullName evidence="5 11">Ribonuclease H</fullName>
        <shortName evidence="11">RNase H</shortName>
        <ecNumber evidence="5 11">3.1.26.4</ecNumber>
    </recommendedName>
</protein>
<comment type="subcellular location">
    <subcellularLocation>
        <location evidence="11">Cytoplasm</location>
    </subcellularLocation>
</comment>
<dbReference type="CDD" id="cd09278">
    <property type="entry name" value="RNase_HI_prokaryote_like"/>
    <property type="match status" value="1"/>
</dbReference>
<evidence type="ECO:0000313" key="14">
    <source>
        <dbReference type="Proteomes" id="UP000254651"/>
    </source>
</evidence>